<dbReference type="InterPro" id="IPR040462">
    <property type="entry name" value="EARLY_FLOWERING_4"/>
</dbReference>
<feature type="region of interest" description="Disordered" evidence="5">
    <location>
        <begin position="124"/>
        <end position="152"/>
    </location>
</feature>
<evidence type="ECO:0000256" key="3">
    <source>
        <dbReference type="ARBA" id="ARBA00023108"/>
    </source>
</evidence>
<dbReference type="GO" id="GO:0005634">
    <property type="term" value="C:nucleus"/>
    <property type="evidence" value="ECO:0007669"/>
    <property type="project" value="UniProtKB-SubCell"/>
</dbReference>
<comment type="similarity">
    <text evidence="2">Belongs to the EARLY FLOWERING 4 family.</text>
</comment>
<dbReference type="GO" id="GO:0042753">
    <property type="term" value="P:positive regulation of circadian rhythm"/>
    <property type="evidence" value="ECO:0007669"/>
    <property type="project" value="InterPro"/>
</dbReference>
<reference evidence="8" key="1">
    <citation type="journal article" date="2013" name="Nat. Genet.">
        <title>The Capsella rubella genome and the genomic consequences of rapid mating system evolution.</title>
        <authorList>
            <person name="Slotte T."/>
            <person name="Hazzouri K.M."/>
            <person name="Agren J.A."/>
            <person name="Koenig D."/>
            <person name="Maumus F."/>
            <person name="Guo Y.L."/>
            <person name="Steige K."/>
            <person name="Platts A.E."/>
            <person name="Escobar J.S."/>
            <person name="Newman L.K."/>
            <person name="Wang W."/>
            <person name="Mandakova T."/>
            <person name="Vello E."/>
            <person name="Smith L.M."/>
            <person name="Henz S.R."/>
            <person name="Steffen J."/>
            <person name="Takuno S."/>
            <person name="Brandvain Y."/>
            <person name="Coop G."/>
            <person name="Andolfatto P."/>
            <person name="Hu T.T."/>
            <person name="Blanchette M."/>
            <person name="Clark R.M."/>
            <person name="Quesneville H."/>
            <person name="Nordborg M."/>
            <person name="Gaut B.S."/>
            <person name="Lysak M.A."/>
            <person name="Jenkins J."/>
            <person name="Grimwood J."/>
            <person name="Chapman J."/>
            <person name="Prochnik S."/>
            <person name="Shu S."/>
            <person name="Rokhsar D."/>
            <person name="Schmutz J."/>
            <person name="Weigel D."/>
            <person name="Wright S.I."/>
        </authorList>
    </citation>
    <scope>NUCLEOTIDE SEQUENCE [LARGE SCALE GENOMIC DNA]</scope>
    <source>
        <strain evidence="8">cv. Monte Gargano</strain>
    </source>
</reference>
<evidence type="ECO:0000256" key="2">
    <source>
        <dbReference type="ARBA" id="ARBA00009514"/>
    </source>
</evidence>
<protein>
    <recommendedName>
        <fullName evidence="6">Protein EARLY FLOWERING 4 domain-containing protein</fullName>
    </recommendedName>
</protein>
<dbReference type="Pfam" id="PF07011">
    <property type="entry name" value="Elf4"/>
    <property type="match status" value="1"/>
</dbReference>
<evidence type="ECO:0000259" key="6">
    <source>
        <dbReference type="Pfam" id="PF07011"/>
    </source>
</evidence>
<evidence type="ECO:0000256" key="4">
    <source>
        <dbReference type="ARBA" id="ARBA00023242"/>
    </source>
</evidence>
<dbReference type="GO" id="GO:0048511">
    <property type="term" value="P:rhythmic process"/>
    <property type="evidence" value="ECO:0007669"/>
    <property type="project" value="UniProtKB-KW"/>
</dbReference>
<evidence type="ECO:0000313" key="8">
    <source>
        <dbReference type="Proteomes" id="UP000029121"/>
    </source>
</evidence>
<accession>R0HM34</accession>
<keyword evidence="4" id="KW-0539">Nucleus</keyword>
<evidence type="ECO:0000256" key="1">
    <source>
        <dbReference type="ARBA" id="ARBA00004123"/>
    </source>
</evidence>
<gene>
    <name evidence="7" type="ORF">CARUB_v10024247mg</name>
</gene>
<dbReference type="AlphaFoldDB" id="R0HM34"/>
<evidence type="ECO:0000256" key="5">
    <source>
        <dbReference type="SAM" id="MobiDB-lite"/>
    </source>
</evidence>
<keyword evidence="8" id="KW-1185">Reference proteome</keyword>
<keyword evidence="3" id="KW-0090">Biological rhythms</keyword>
<dbReference type="OrthoDB" id="1895690at2759"/>
<feature type="compositionally biased region" description="Low complexity" evidence="5">
    <location>
        <begin position="133"/>
        <end position="152"/>
    </location>
</feature>
<dbReference type="Proteomes" id="UP000029121">
    <property type="component" value="Unassembled WGS sequence"/>
</dbReference>
<organism evidence="7 8">
    <name type="scientific">Capsella rubella</name>
    <dbReference type="NCBI Taxonomy" id="81985"/>
    <lineage>
        <taxon>Eukaryota</taxon>
        <taxon>Viridiplantae</taxon>
        <taxon>Streptophyta</taxon>
        <taxon>Embryophyta</taxon>
        <taxon>Tracheophyta</taxon>
        <taxon>Spermatophyta</taxon>
        <taxon>Magnoliopsida</taxon>
        <taxon>eudicotyledons</taxon>
        <taxon>Gunneridae</taxon>
        <taxon>Pentapetalae</taxon>
        <taxon>rosids</taxon>
        <taxon>malvids</taxon>
        <taxon>Brassicales</taxon>
        <taxon>Brassicaceae</taxon>
        <taxon>Camelineae</taxon>
        <taxon>Capsella</taxon>
    </lineage>
</organism>
<dbReference type="InterPro" id="IPR009741">
    <property type="entry name" value="EARLY_FLOWERING_4_dom"/>
</dbReference>
<comment type="subcellular location">
    <subcellularLocation>
        <location evidence="1">Nucleus</location>
    </subcellularLocation>
</comment>
<name>R0HM34_9BRAS</name>
<feature type="non-terminal residue" evidence="7">
    <location>
        <position position="1"/>
    </location>
</feature>
<dbReference type="EMBL" id="KB870808">
    <property type="protein sequence ID" value="EOA26290.1"/>
    <property type="molecule type" value="Genomic_DNA"/>
</dbReference>
<evidence type="ECO:0000313" key="7">
    <source>
        <dbReference type="EMBL" id="EOA26290.1"/>
    </source>
</evidence>
<dbReference type="GO" id="GO:0009649">
    <property type="term" value="P:entrainment of circadian clock"/>
    <property type="evidence" value="ECO:0007669"/>
    <property type="project" value="TreeGrafter"/>
</dbReference>
<dbReference type="KEGG" id="crb:17888542"/>
<dbReference type="STRING" id="81985.R0HM34"/>
<sequence length="152" mass="17354">HLLDPNNRFPGRFLPRVRYLSSSSIKSQIYLWKQIEKSIAMEMNGEDVVEVWDTLSNGFKRAQVVLDQNRDLIQRVNENHMSRIPDNVARNVALINEINGNIFRVMEIYSALSVDFATKLDQRRTRTAKNVDTTETTTTTGSYGGRRSSCGS</sequence>
<dbReference type="PANTHER" id="PTHR33469">
    <property type="entry name" value="PROTEIN ELF4-LIKE 4"/>
    <property type="match status" value="1"/>
</dbReference>
<proteinExistence type="inferred from homology"/>
<dbReference type="PANTHER" id="PTHR33469:SF1">
    <property type="entry name" value="PROTEIN ELF4-LIKE 1"/>
    <property type="match status" value="1"/>
</dbReference>
<feature type="domain" description="Protein EARLY FLOWERING 4" evidence="6">
    <location>
        <begin position="49"/>
        <end position="125"/>
    </location>
</feature>